<dbReference type="Proteomes" id="UP000015453">
    <property type="component" value="Unassembled WGS sequence"/>
</dbReference>
<evidence type="ECO:0000313" key="1">
    <source>
        <dbReference type="EMBL" id="EPS70442.1"/>
    </source>
</evidence>
<organism evidence="1 2">
    <name type="scientific">Genlisea aurea</name>
    <dbReference type="NCBI Taxonomy" id="192259"/>
    <lineage>
        <taxon>Eukaryota</taxon>
        <taxon>Viridiplantae</taxon>
        <taxon>Streptophyta</taxon>
        <taxon>Embryophyta</taxon>
        <taxon>Tracheophyta</taxon>
        <taxon>Spermatophyta</taxon>
        <taxon>Magnoliopsida</taxon>
        <taxon>eudicotyledons</taxon>
        <taxon>Gunneridae</taxon>
        <taxon>Pentapetalae</taxon>
        <taxon>asterids</taxon>
        <taxon>lamiids</taxon>
        <taxon>Lamiales</taxon>
        <taxon>Lentibulariaceae</taxon>
        <taxon>Genlisea</taxon>
    </lineage>
</organism>
<dbReference type="EMBL" id="AUSU01001675">
    <property type="protein sequence ID" value="EPS70442.1"/>
    <property type="molecule type" value="Genomic_DNA"/>
</dbReference>
<evidence type="ECO:0000313" key="2">
    <source>
        <dbReference type="Proteomes" id="UP000015453"/>
    </source>
</evidence>
<reference evidence="1 2" key="1">
    <citation type="journal article" date="2013" name="BMC Genomics">
        <title>The miniature genome of a carnivorous plant Genlisea aurea contains a low number of genes and short non-coding sequences.</title>
        <authorList>
            <person name="Leushkin E.V."/>
            <person name="Sutormin R.A."/>
            <person name="Nabieva E.R."/>
            <person name="Penin A.A."/>
            <person name="Kondrashov A.S."/>
            <person name="Logacheva M.D."/>
        </authorList>
    </citation>
    <scope>NUCLEOTIDE SEQUENCE [LARGE SCALE GENOMIC DNA]</scope>
</reference>
<comment type="caution">
    <text evidence="1">The sequence shown here is derived from an EMBL/GenBank/DDBJ whole genome shotgun (WGS) entry which is preliminary data.</text>
</comment>
<name>S8ED42_9LAMI</name>
<accession>S8ED42</accession>
<dbReference type="OrthoDB" id="273452at2759"/>
<dbReference type="AlphaFoldDB" id="S8ED42"/>
<gene>
    <name evidence="1" type="ORF">M569_04323</name>
</gene>
<keyword evidence="2" id="KW-1185">Reference proteome</keyword>
<protein>
    <recommendedName>
        <fullName evidence="3">DUF676 domain-containing protein</fullName>
    </recommendedName>
</protein>
<sequence length="82" mass="9107">MTDSTAFFVGFQSGFMNRWLFDPKAMDQGVLPNGVCRTETGRGEEDVYSCRRSDASSADHLVVMVHGILGSDFHPNFRLYAG</sequence>
<proteinExistence type="predicted"/>
<evidence type="ECO:0008006" key="3">
    <source>
        <dbReference type="Google" id="ProtNLM"/>
    </source>
</evidence>